<evidence type="ECO:0000313" key="1">
    <source>
        <dbReference type="EMBL" id="VVC26331.1"/>
    </source>
</evidence>
<dbReference type="EMBL" id="CABPRJ010000030">
    <property type="protein sequence ID" value="VVC26331.1"/>
    <property type="molecule type" value="Genomic_DNA"/>
</dbReference>
<dbReference type="OrthoDB" id="8196546at2759"/>
<name>A0A5E4M2E4_9HEMI</name>
<proteinExistence type="predicted"/>
<protein>
    <submittedName>
        <fullName evidence="1">Uncharacterized protein</fullName>
    </submittedName>
</protein>
<gene>
    <name evidence="1" type="ORF">CINCED_3A006727</name>
</gene>
<dbReference type="Proteomes" id="UP000325440">
    <property type="component" value="Unassembled WGS sequence"/>
</dbReference>
<organism evidence="1 2">
    <name type="scientific">Cinara cedri</name>
    <dbReference type="NCBI Taxonomy" id="506608"/>
    <lineage>
        <taxon>Eukaryota</taxon>
        <taxon>Metazoa</taxon>
        <taxon>Ecdysozoa</taxon>
        <taxon>Arthropoda</taxon>
        <taxon>Hexapoda</taxon>
        <taxon>Insecta</taxon>
        <taxon>Pterygota</taxon>
        <taxon>Neoptera</taxon>
        <taxon>Paraneoptera</taxon>
        <taxon>Hemiptera</taxon>
        <taxon>Sternorrhyncha</taxon>
        <taxon>Aphidomorpha</taxon>
        <taxon>Aphidoidea</taxon>
        <taxon>Aphididae</taxon>
        <taxon>Lachninae</taxon>
        <taxon>Cinara</taxon>
    </lineage>
</organism>
<evidence type="ECO:0000313" key="2">
    <source>
        <dbReference type="Proteomes" id="UP000325440"/>
    </source>
</evidence>
<sequence>MGRSKRFDALLSTTCASGGTARQTLRVGRVCGRSAASTRRQNSARAFFRFRIWVVQLAEKENRSEIERPLEQKRHSRIKETYRVQKNPSTGVNKQLIKVHVWSVALCGRETWVLNNAEQMFLECFGMRRRRTSVASELDSEKNRRKSTAAKSMKLGNLLDTIEEKKRNMMGRVLRHGDELLHIL</sequence>
<reference evidence="1 2" key="1">
    <citation type="submission" date="2019-08" db="EMBL/GenBank/DDBJ databases">
        <authorList>
            <person name="Alioto T."/>
            <person name="Alioto T."/>
            <person name="Gomez Garrido J."/>
        </authorList>
    </citation>
    <scope>NUCLEOTIDE SEQUENCE [LARGE SCALE GENOMIC DNA]</scope>
</reference>
<accession>A0A5E4M2E4</accession>
<dbReference type="AlphaFoldDB" id="A0A5E4M2E4"/>
<keyword evidence="2" id="KW-1185">Reference proteome</keyword>